<dbReference type="EMBL" id="JAHUZD010000108">
    <property type="protein sequence ID" value="KAI3404088.1"/>
    <property type="molecule type" value="Genomic_DNA"/>
</dbReference>
<dbReference type="Proteomes" id="UP001202479">
    <property type="component" value="Unassembled WGS sequence"/>
</dbReference>
<dbReference type="AlphaFoldDB" id="A0AAI9SVY7"/>
<dbReference type="PANTHER" id="PTHR28015:SF1">
    <property type="entry name" value="ATP SYNTHASE ASSEMBLY FACTOR FMC1, MITOCHONDRIAL"/>
    <property type="match status" value="1"/>
</dbReference>
<proteinExistence type="predicted"/>
<dbReference type="GeneID" id="73380741"/>
<dbReference type="Pfam" id="PF13233">
    <property type="entry name" value="Complex1_LYR_2"/>
    <property type="match status" value="1"/>
</dbReference>
<evidence type="ECO:0000313" key="1">
    <source>
        <dbReference type="EMBL" id="KAI3404088.1"/>
    </source>
</evidence>
<accession>A0AAI9SVY7</accession>
<keyword evidence="2" id="KW-1185">Reference proteome</keyword>
<dbReference type="GO" id="GO:0033615">
    <property type="term" value="P:mitochondrial proton-transporting ATP synthase complex assembly"/>
    <property type="evidence" value="ECO:0007669"/>
    <property type="project" value="InterPro"/>
</dbReference>
<dbReference type="RefSeq" id="XP_049179833.1">
    <property type="nucleotide sequence ID" value="XM_049324426.1"/>
</dbReference>
<sequence>MTISARTFPTFKQLYKTITQELLTYENKTLASLKNQEVKNLKAYYTYQKHLLTKQSKPTDEVDTKLKQLETDSVFSPATEIQDLKLLNNIIDDKPGINSSYELNNLNNVAIYLKNQREYFDLLVRYNPGLLMDQQENVTQSAHRVGLEVPR</sequence>
<dbReference type="GO" id="GO:0005759">
    <property type="term" value="C:mitochondrial matrix"/>
    <property type="evidence" value="ECO:0007669"/>
    <property type="project" value="TreeGrafter"/>
</dbReference>
<dbReference type="PANTHER" id="PTHR28015">
    <property type="entry name" value="ATP SYNTHASE ASSEMBLY FACTOR FMC1, MITOCHONDRIAL"/>
    <property type="match status" value="1"/>
</dbReference>
<dbReference type="InterPro" id="IPR039196">
    <property type="entry name" value="Fmc1"/>
</dbReference>
<protein>
    <recommendedName>
        <fullName evidence="3">ATP synthase assembly factor FMC1, mitochondrial</fullName>
    </recommendedName>
</protein>
<reference evidence="1" key="1">
    <citation type="journal article" date="2022" name="DNA Res.">
        <title>Genome analysis of five recently described species of the CUG-Ser clade uncovers Candida theae as a new hybrid lineage with pathogenic potential in the Candida parapsilosis species complex.</title>
        <authorList>
            <person name="Mixao V."/>
            <person name="Del Olmo V."/>
            <person name="Hegedusova E."/>
            <person name="Saus E."/>
            <person name="Pryszcz L."/>
            <person name="Cillingova A."/>
            <person name="Nosek J."/>
            <person name="Gabaldon T."/>
        </authorList>
    </citation>
    <scope>NUCLEOTIDE SEQUENCE</scope>
    <source>
        <strain evidence="1">CBS 10844</strain>
    </source>
</reference>
<comment type="caution">
    <text evidence="1">The sequence shown here is derived from an EMBL/GenBank/DDBJ whole genome shotgun (WGS) entry which is preliminary data.</text>
</comment>
<evidence type="ECO:0008006" key="3">
    <source>
        <dbReference type="Google" id="ProtNLM"/>
    </source>
</evidence>
<organism evidence="1 2">
    <name type="scientific">Candida oxycetoniae</name>
    <dbReference type="NCBI Taxonomy" id="497107"/>
    <lineage>
        <taxon>Eukaryota</taxon>
        <taxon>Fungi</taxon>
        <taxon>Dikarya</taxon>
        <taxon>Ascomycota</taxon>
        <taxon>Saccharomycotina</taxon>
        <taxon>Pichiomycetes</taxon>
        <taxon>Debaryomycetaceae</taxon>
        <taxon>Candida/Lodderomyces clade</taxon>
        <taxon>Candida</taxon>
    </lineage>
</organism>
<evidence type="ECO:0000313" key="2">
    <source>
        <dbReference type="Proteomes" id="UP001202479"/>
    </source>
</evidence>
<gene>
    <name evidence="1" type="ORF">KGF56_003124</name>
</gene>
<name>A0AAI9SVY7_9ASCO</name>